<dbReference type="EMBL" id="JARWBG010000002">
    <property type="protein sequence ID" value="MDH2387675.1"/>
    <property type="molecule type" value="Genomic_DNA"/>
</dbReference>
<name>A0ABT6HFY1_9ACTN</name>
<evidence type="ECO:0000313" key="1">
    <source>
        <dbReference type="EMBL" id="MDH2387675.1"/>
    </source>
</evidence>
<dbReference type="Gene3D" id="1.50.10.20">
    <property type="match status" value="1"/>
</dbReference>
<accession>A0ABT6HFY1</accession>
<keyword evidence="2" id="KW-1185">Reference proteome</keyword>
<dbReference type="InterPro" id="IPR033889">
    <property type="entry name" value="LanC"/>
</dbReference>
<organism evidence="1 2">
    <name type="scientific">Streptomyces chengmaiensis</name>
    <dbReference type="NCBI Taxonomy" id="3040919"/>
    <lineage>
        <taxon>Bacteria</taxon>
        <taxon>Bacillati</taxon>
        <taxon>Actinomycetota</taxon>
        <taxon>Actinomycetes</taxon>
        <taxon>Kitasatosporales</taxon>
        <taxon>Streptomycetaceae</taxon>
        <taxon>Streptomyces</taxon>
    </lineage>
</organism>
<comment type="caution">
    <text evidence="1">The sequence shown here is derived from an EMBL/GenBank/DDBJ whole genome shotgun (WGS) entry which is preliminary data.</text>
</comment>
<dbReference type="Pfam" id="PF05147">
    <property type="entry name" value="LANC_like"/>
    <property type="match status" value="1"/>
</dbReference>
<protein>
    <submittedName>
        <fullName evidence="1">Lanthionine synthetase C family protein</fullName>
    </submittedName>
</protein>
<reference evidence="1 2" key="1">
    <citation type="submission" date="2023-04" db="EMBL/GenBank/DDBJ databases">
        <title>Streptomyces chengmaiensis sp. nov. isolated from the stem of mangrove plant in Hainan.</title>
        <authorList>
            <person name="Huang X."/>
            <person name="Zhou S."/>
            <person name="Chu X."/>
            <person name="Xie Y."/>
            <person name="Lin Y."/>
        </authorList>
    </citation>
    <scope>NUCLEOTIDE SEQUENCE [LARGE SCALE GENOMIC DNA]</scope>
    <source>
        <strain evidence="1 2">HNM0663</strain>
    </source>
</reference>
<dbReference type="PRINTS" id="PR01955">
    <property type="entry name" value="LANCFRANKIA"/>
</dbReference>
<dbReference type="CDD" id="cd04793">
    <property type="entry name" value="LanC"/>
    <property type="match status" value="1"/>
</dbReference>
<dbReference type="PRINTS" id="PR01950">
    <property type="entry name" value="LANCSUPER"/>
</dbReference>
<proteinExistence type="predicted"/>
<gene>
    <name evidence="1" type="ORF">QCN29_02500</name>
</gene>
<sequence length="411" mass="43919">MRPIPQALALADTLATELSDPRTAWDAAPPGGRAWPQSLAGGAAGIALLHIERAHCGRGDWDTVHTWLASAAAGDLTAAANASLYMGAPALAFAMNAAAADSSRYQRALKKLDDATITVTRRRLAAAHARIESGQAPAMKEFDVIRGLAGLGAYHLTRHPDHPITADVLAYLVRLTEPRPQEHGLPAWWTGVAPDGDISPDYPGGHGNFGMAHGIGSVLALLSLTLLDGPAVAGTREAVERICAWMDRWRRHDTTGPWWPGFITLDQARRHRVDPALRPRPSWCYGIAGTARAQQLAGMALGDRARQQTAEHAMLTTLQDPAQLNMLTETGLCHGTAGLLQAAWRMATDATTSALTAELPRLTGRLTRQITHLTQRDPELLDGIAGSALALHTLGTDTPPESGWDTFLLLA</sequence>
<dbReference type="SMART" id="SM01260">
    <property type="entry name" value="LANC_like"/>
    <property type="match status" value="1"/>
</dbReference>
<dbReference type="Proteomes" id="UP001223144">
    <property type="component" value="Unassembled WGS sequence"/>
</dbReference>
<dbReference type="InterPro" id="IPR007822">
    <property type="entry name" value="LANC-like"/>
</dbReference>
<evidence type="ECO:0000313" key="2">
    <source>
        <dbReference type="Proteomes" id="UP001223144"/>
    </source>
</evidence>
<dbReference type="SUPFAM" id="SSF158745">
    <property type="entry name" value="LanC-like"/>
    <property type="match status" value="1"/>
</dbReference>
<dbReference type="RefSeq" id="WP_279925927.1">
    <property type="nucleotide sequence ID" value="NZ_JARWBG010000002.1"/>
</dbReference>